<comment type="caution">
    <text evidence="1">The sequence shown here is derived from an EMBL/GenBank/DDBJ whole genome shotgun (WGS) entry which is preliminary data.</text>
</comment>
<sequence length="119" mass="12497">MPGGYLQSISPDDAPQQRVRQDNDLMHDGIMFSIAVADAGANTFGQVLEKVAAQCDINNLQAAANAEHRDTPGDGLLRQSNLSGVAVWVHGMDAVVACCAIKIGRDVAAASEHQGITAR</sequence>
<evidence type="ECO:0000313" key="1">
    <source>
        <dbReference type="EMBL" id="OAP87509.1"/>
    </source>
</evidence>
<dbReference type="AlphaFoldDB" id="A0A179B812"/>
<dbReference type="EMBL" id="LVXZ01000222">
    <property type="protein sequence ID" value="OAP87509.1"/>
    <property type="molecule type" value="Genomic_DNA"/>
</dbReference>
<proteinExistence type="predicted"/>
<reference evidence="1 2" key="1">
    <citation type="submission" date="2016-04" db="EMBL/GenBank/DDBJ databases">
        <title>Acidithiobacillus ferrooxidans genome sequencing and assembly.</title>
        <authorList>
            <person name="Zhou Z."/>
        </authorList>
    </citation>
    <scope>NUCLEOTIDE SEQUENCE [LARGE SCALE GENOMIC DNA]</scope>
    <source>
        <strain evidence="1 2">BY0502</strain>
    </source>
</reference>
<keyword evidence="2" id="KW-1185">Reference proteome</keyword>
<organism evidence="1 2">
    <name type="scientific">Acidithiobacillus ferrooxidans</name>
    <name type="common">Thiobacillus ferrooxidans</name>
    <dbReference type="NCBI Taxonomy" id="920"/>
    <lineage>
        <taxon>Bacteria</taxon>
        <taxon>Pseudomonadati</taxon>
        <taxon>Pseudomonadota</taxon>
        <taxon>Acidithiobacillia</taxon>
        <taxon>Acidithiobacillales</taxon>
        <taxon>Acidithiobacillaceae</taxon>
        <taxon>Acidithiobacillus</taxon>
    </lineage>
</organism>
<gene>
    <name evidence="1" type="ORF">A4H96_13485</name>
</gene>
<name>A0A179B812_ACIFR</name>
<evidence type="ECO:0000313" key="2">
    <source>
        <dbReference type="Proteomes" id="UP000078302"/>
    </source>
</evidence>
<protein>
    <submittedName>
        <fullName evidence="1">Uncharacterized protein</fullName>
    </submittedName>
</protein>
<accession>A0A179B812</accession>
<dbReference type="Proteomes" id="UP000078302">
    <property type="component" value="Unassembled WGS sequence"/>
</dbReference>